<proteinExistence type="predicted"/>
<comment type="caution">
    <text evidence="2">The sequence shown here is derived from an EMBL/GenBank/DDBJ whole genome shotgun (WGS) entry which is preliminary data.</text>
</comment>
<reference evidence="2 3" key="1">
    <citation type="submission" date="2020-04" db="EMBL/GenBank/DDBJ databases">
        <title>Massilia sp. RP-1-19 isolated from soil.</title>
        <authorList>
            <person name="Dahal R.H."/>
        </authorList>
    </citation>
    <scope>NUCLEOTIDE SEQUENCE [LARGE SCALE GENOMIC DNA]</scope>
    <source>
        <strain evidence="2 3">RP-1-19</strain>
    </source>
</reference>
<protein>
    <submittedName>
        <fullName evidence="2">Uncharacterized protein</fullName>
    </submittedName>
</protein>
<dbReference type="Proteomes" id="UP000583752">
    <property type="component" value="Unassembled WGS sequence"/>
</dbReference>
<accession>A0A848HKQ7</accession>
<organism evidence="2 3">
    <name type="scientific">Massilia polaris</name>
    <dbReference type="NCBI Taxonomy" id="2728846"/>
    <lineage>
        <taxon>Bacteria</taxon>
        <taxon>Pseudomonadati</taxon>
        <taxon>Pseudomonadota</taxon>
        <taxon>Betaproteobacteria</taxon>
        <taxon>Burkholderiales</taxon>
        <taxon>Oxalobacteraceae</taxon>
        <taxon>Telluria group</taxon>
        <taxon>Massilia</taxon>
    </lineage>
</organism>
<feature type="region of interest" description="Disordered" evidence="1">
    <location>
        <begin position="102"/>
        <end position="137"/>
    </location>
</feature>
<dbReference type="AlphaFoldDB" id="A0A848HKQ7"/>
<evidence type="ECO:0000313" key="2">
    <source>
        <dbReference type="EMBL" id="NML61814.1"/>
    </source>
</evidence>
<evidence type="ECO:0000256" key="1">
    <source>
        <dbReference type="SAM" id="MobiDB-lite"/>
    </source>
</evidence>
<name>A0A848HKQ7_9BURK</name>
<keyword evidence="3" id="KW-1185">Reference proteome</keyword>
<dbReference type="EMBL" id="JABBGG010000006">
    <property type="protein sequence ID" value="NML61814.1"/>
    <property type="molecule type" value="Genomic_DNA"/>
</dbReference>
<sequence>MNWQRIKCAVFGHKLVAVGERLGIAGAHNCTRCDYHSPAVVWPRRMVKPSPSPPPMPQIHLALNRIADARVSLERGEAAWCATQIEDAIRSAEFFIKAARDALNSQPESPTDRTDAGSPDTATTWRGGPIPHIPQPT</sequence>
<gene>
    <name evidence="2" type="ORF">HHL21_12160</name>
</gene>
<dbReference type="RefSeq" id="WP_169466143.1">
    <property type="nucleotide sequence ID" value="NZ_JABBGG010000006.1"/>
</dbReference>
<evidence type="ECO:0000313" key="3">
    <source>
        <dbReference type="Proteomes" id="UP000583752"/>
    </source>
</evidence>